<evidence type="ECO:0000256" key="7">
    <source>
        <dbReference type="SAM" id="MobiDB-lite"/>
    </source>
</evidence>
<dbReference type="GO" id="GO:0016829">
    <property type="term" value="F:lyase activity"/>
    <property type="evidence" value="ECO:0007669"/>
    <property type="project" value="UniProtKB-KW"/>
</dbReference>
<dbReference type="InterPro" id="IPR027521">
    <property type="entry name" value="Usb1"/>
</dbReference>
<keyword evidence="9" id="KW-1185">Reference proteome</keyword>
<evidence type="ECO:0000256" key="1">
    <source>
        <dbReference type="ARBA" id="ARBA00022722"/>
    </source>
</evidence>
<dbReference type="AlphaFoldDB" id="A0A9P9AED5"/>
<keyword evidence="1" id="KW-0540">Nuclease</keyword>
<gene>
    <name evidence="8" type="ORF">F5X68DRAFT_201378</name>
</gene>
<dbReference type="GO" id="GO:0000175">
    <property type="term" value="F:3'-5'-RNA exonuclease activity"/>
    <property type="evidence" value="ECO:0007669"/>
    <property type="project" value="TreeGrafter"/>
</dbReference>
<protein>
    <recommendedName>
        <fullName evidence="5">U6 snRNA phosphodiesterase 1</fullName>
    </recommendedName>
    <alternativeName>
        <fullName evidence="6">3'-5' RNA exonuclease USB1</fullName>
    </alternativeName>
</protein>
<dbReference type="Proteomes" id="UP000770015">
    <property type="component" value="Unassembled WGS sequence"/>
</dbReference>
<dbReference type="EMBL" id="JAGSXJ010000004">
    <property type="protein sequence ID" value="KAH6692670.1"/>
    <property type="molecule type" value="Genomic_DNA"/>
</dbReference>
<dbReference type="OrthoDB" id="49151at2759"/>
<dbReference type="PANTHER" id="PTHR13522">
    <property type="entry name" value="U6 SNRNA PHOSPHODIESTERASE 1"/>
    <property type="match status" value="1"/>
</dbReference>
<evidence type="ECO:0000256" key="6">
    <source>
        <dbReference type="ARBA" id="ARBA00030030"/>
    </source>
</evidence>
<feature type="region of interest" description="Disordered" evidence="7">
    <location>
        <begin position="278"/>
        <end position="298"/>
    </location>
</feature>
<name>A0A9P9AED5_9PEZI</name>
<accession>A0A9P9AED5</accession>
<reference evidence="8" key="1">
    <citation type="journal article" date="2021" name="Nat. Commun.">
        <title>Genetic determinants of endophytism in the Arabidopsis root mycobiome.</title>
        <authorList>
            <person name="Mesny F."/>
            <person name="Miyauchi S."/>
            <person name="Thiergart T."/>
            <person name="Pickel B."/>
            <person name="Atanasova L."/>
            <person name="Karlsson M."/>
            <person name="Huettel B."/>
            <person name="Barry K.W."/>
            <person name="Haridas S."/>
            <person name="Chen C."/>
            <person name="Bauer D."/>
            <person name="Andreopoulos W."/>
            <person name="Pangilinan J."/>
            <person name="LaButti K."/>
            <person name="Riley R."/>
            <person name="Lipzen A."/>
            <person name="Clum A."/>
            <person name="Drula E."/>
            <person name="Henrissat B."/>
            <person name="Kohler A."/>
            <person name="Grigoriev I.V."/>
            <person name="Martin F.M."/>
            <person name="Hacquard S."/>
        </authorList>
    </citation>
    <scope>NUCLEOTIDE SEQUENCE</scope>
    <source>
        <strain evidence="8">MPI-SDFR-AT-0117</strain>
    </source>
</reference>
<dbReference type="GO" id="GO:0005634">
    <property type="term" value="C:nucleus"/>
    <property type="evidence" value="ECO:0007669"/>
    <property type="project" value="TreeGrafter"/>
</dbReference>
<evidence type="ECO:0000256" key="2">
    <source>
        <dbReference type="ARBA" id="ARBA00022801"/>
    </source>
</evidence>
<keyword evidence="4" id="KW-0539">Nucleus</keyword>
<keyword evidence="2" id="KW-0378">Hydrolase</keyword>
<feature type="compositionally biased region" description="Polar residues" evidence="7">
    <location>
        <begin position="280"/>
        <end position="290"/>
    </location>
</feature>
<evidence type="ECO:0000313" key="8">
    <source>
        <dbReference type="EMBL" id="KAH6692670.1"/>
    </source>
</evidence>
<keyword evidence="3" id="KW-0456">Lyase</keyword>
<sequence>MILACTRGGSEALLTSLATGPPMCTLNVSCPPSPCTLHSPLTNPGHPSTEQHAMLVDLVSAIQRKLGVDHKLHSFLTSDLNAPLPLHISLSRPLSLTTANKDDFLSAATTSLRAFNPAAMSPKGATHSAKGLSFALIPGGLAFYRSPDSDRTFLVLRVANAIVDGISSNPQLRELLRRCNSVAAAQGLPTLYAHSSKAYKDADAEDVVLIDNAFHISIAWTFRLPDEETCLASYRIFRSERFRELRRAKIDVNGVKVKIGNVVTHVALAEGRNRHAAGSLKSSRATSSSVDGDESPWA</sequence>
<evidence type="ECO:0000256" key="3">
    <source>
        <dbReference type="ARBA" id="ARBA00023239"/>
    </source>
</evidence>
<organism evidence="8 9">
    <name type="scientific">Plectosphaerella plurivora</name>
    <dbReference type="NCBI Taxonomy" id="936078"/>
    <lineage>
        <taxon>Eukaryota</taxon>
        <taxon>Fungi</taxon>
        <taxon>Dikarya</taxon>
        <taxon>Ascomycota</taxon>
        <taxon>Pezizomycotina</taxon>
        <taxon>Sordariomycetes</taxon>
        <taxon>Hypocreomycetidae</taxon>
        <taxon>Glomerellales</taxon>
        <taxon>Plectosphaerellaceae</taxon>
        <taxon>Plectosphaerella</taxon>
    </lineage>
</organism>
<proteinExistence type="predicted"/>
<dbReference type="GO" id="GO:0034477">
    <property type="term" value="P:U6 snRNA 3'-end processing"/>
    <property type="evidence" value="ECO:0007669"/>
    <property type="project" value="InterPro"/>
</dbReference>
<evidence type="ECO:0000313" key="9">
    <source>
        <dbReference type="Proteomes" id="UP000770015"/>
    </source>
</evidence>
<evidence type="ECO:0000256" key="4">
    <source>
        <dbReference type="ARBA" id="ARBA00023242"/>
    </source>
</evidence>
<dbReference type="Pfam" id="PF09749">
    <property type="entry name" value="HVSL"/>
    <property type="match status" value="1"/>
</dbReference>
<comment type="caution">
    <text evidence="8">The sequence shown here is derived from an EMBL/GenBank/DDBJ whole genome shotgun (WGS) entry which is preliminary data.</text>
</comment>
<dbReference type="PANTHER" id="PTHR13522:SF3">
    <property type="entry name" value="U6 SNRNA PHOSPHODIESTERASE 1"/>
    <property type="match status" value="1"/>
</dbReference>
<dbReference type="Gene3D" id="3.90.1140.10">
    <property type="entry name" value="Cyclic phosphodiesterase"/>
    <property type="match status" value="1"/>
</dbReference>
<evidence type="ECO:0000256" key="5">
    <source>
        <dbReference type="ARBA" id="ARBA00029543"/>
    </source>
</evidence>